<dbReference type="GO" id="GO:0051500">
    <property type="term" value="F:D-tyrosyl-tRNA(Tyr) deacylase activity"/>
    <property type="evidence" value="ECO:0007669"/>
    <property type="project" value="TreeGrafter"/>
</dbReference>
<sequence>MVQTVPMRAVVQRVDGASVAVDGQIIGQFDGPGLMVLVGVHVDDTIDKCAVLADKVWKLRIFERSQLASSGIDVDSQSNEVAACDAKLPILVISQFTLFADTSKGRRPTWLQAARGDVAEPLVNEVVNELRELGATVSTGKFGADMRISQICDGPMTVLLEA</sequence>
<reference evidence="2" key="1">
    <citation type="submission" date="2020-05" db="EMBL/GenBank/DDBJ databases">
        <authorList>
            <person name="Chiriac C."/>
            <person name="Salcher M."/>
            <person name="Ghai R."/>
            <person name="Kavagutti S V."/>
        </authorList>
    </citation>
    <scope>NUCLEOTIDE SEQUENCE</scope>
</reference>
<dbReference type="Gene3D" id="3.50.80.10">
    <property type="entry name" value="D-tyrosyl-tRNA(Tyr) deacylase"/>
    <property type="match status" value="1"/>
</dbReference>
<gene>
    <name evidence="2" type="ORF">UFOPK3770_00134</name>
</gene>
<proteinExistence type="inferred from homology"/>
<dbReference type="InterPro" id="IPR003732">
    <property type="entry name" value="Daa-tRNA_deacyls_DTD"/>
</dbReference>
<evidence type="ECO:0000256" key="1">
    <source>
        <dbReference type="ARBA" id="ARBA00009673"/>
    </source>
</evidence>
<name>A0A6J5YNT3_9ZZZZ</name>
<accession>A0A6J5YNT3</accession>
<organism evidence="2">
    <name type="scientific">freshwater metagenome</name>
    <dbReference type="NCBI Taxonomy" id="449393"/>
    <lineage>
        <taxon>unclassified sequences</taxon>
        <taxon>metagenomes</taxon>
        <taxon>ecological metagenomes</taxon>
    </lineage>
</organism>
<dbReference type="PANTHER" id="PTHR10472">
    <property type="entry name" value="D-TYROSYL-TRNA TYR DEACYLASE"/>
    <property type="match status" value="1"/>
</dbReference>
<dbReference type="SUPFAM" id="SSF69500">
    <property type="entry name" value="DTD-like"/>
    <property type="match status" value="1"/>
</dbReference>
<dbReference type="PANTHER" id="PTHR10472:SF5">
    <property type="entry name" value="D-AMINOACYL-TRNA DEACYLASE 1"/>
    <property type="match status" value="1"/>
</dbReference>
<dbReference type="GO" id="GO:0005737">
    <property type="term" value="C:cytoplasm"/>
    <property type="evidence" value="ECO:0007669"/>
    <property type="project" value="InterPro"/>
</dbReference>
<comment type="similarity">
    <text evidence="1">Belongs to the DTD family.</text>
</comment>
<dbReference type="InterPro" id="IPR023509">
    <property type="entry name" value="DTD-like_sf"/>
</dbReference>
<dbReference type="Pfam" id="PF02580">
    <property type="entry name" value="Tyr_Deacylase"/>
    <property type="match status" value="1"/>
</dbReference>
<dbReference type="NCBIfam" id="TIGR00256">
    <property type="entry name" value="D-aminoacyl-tRNA deacylase"/>
    <property type="match status" value="1"/>
</dbReference>
<evidence type="ECO:0000313" key="2">
    <source>
        <dbReference type="EMBL" id="CAB4330557.1"/>
    </source>
</evidence>
<dbReference type="HAMAP" id="MF_00518">
    <property type="entry name" value="Deacylase_Dtd"/>
    <property type="match status" value="1"/>
</dbReference>
<protein>
    <submittedName>
        <fullName evidence="2">Unannotated protein</fullName>
    </submittedName>
</protein>
<dbReference type="EMBL" id="CAESAJ010000006">
    <property type="protein sequence ID" value="CAB4330557.1"/>
    <property type="molecule type" value="Genomic_DNA"/>
</dbReference>
<dbReference type="AlphaFoldDB" id="A0A6J5YNT3"/>